<keyword evidence="3" id="KW-1003">Cell membrane</keyword>
<dbReference type="Pfam" id="PF04290">
    <property type="entry name" value="DctQ"/>
    <property type="match status" value="1"/>
</dbReference>
<dbReference type="RefSeq" id="WP_200808553.1">
    <property type="nucleotide sequence ID" value="NZ_FWZX01000015.1"/>
</dbReference>
<keyword evidence="5 9" id="KW-0812">Transmembrane</keyword>
<dbReference type="GO" id="GO:0005886">
    <property type="term" value="C:plasma membrane"/>
    <property type="evidence" value="ECO:0007669"/>
    <property type="project" value="UniProtKB-SubCell"/>
</dbReference>
<dbReference type="InterPro" id="IPR055348">
    <property type="entry name" value="DctQ"/>
</dbReference>
<evidence type="ECO:0000256" key="6">
    <source>
        <dbReference type="ARBA" id="ARBA00022989"/>
    </source>
</evidence>
<dbReference type="GO" id="GO:0015740">
    <property type="term" value="P:C4-dicarboxylate transport"/>
    <property type="evidence" value="ECO:0007669"/>
    <property type="project" value="TreeGrafter"/>
</dbReference>
<dbReference type="PANTHER" id="PTHR35011:SF10">
    <property type="entry name" value="TRAP TRANSPORTER SMALL PERMEASE PROTEIN"/>
    <property type="match status" value="1"/>
</dbReference>
<evidence type="ECO:0000256" key="7">
    <source>
        <dbReference type="ARBA" id="ARBA00023136"/>
    </source>
</evidence>
<organism evidence="11 12">
    <name type="scientific">Tistlia consotensis USBA 355</name>
    <dbReference type="NCBI Taxonomy" id="560819"/>
    <lineage>
        <taxon>Bacteria</taxon>
        <taxon>Pseudomonadati</taxon>
        <taxon>Pseudomonadota</taxon>
        <taxon>Alphaproteobacteria</taxon>
        <taxon>Rhodospirillales</taxon>
        <taxon>Rhodovibrionaceae</taxon>
        <taxon>Tistlia</taxon>
    </lineage>
</organism>
<evidence type="ECO:0000313" key="11">
    <source>
        <dbReference type="EMBL" id="SMF43983.1"/>
    </source>
</evidence>
<accession>A0A1Y6CB91</accession>
<evidence type="ECO:0000313" key="12">
    <source>
        <dbReference type="Proteomes" id="UP000192917"/>
    </source>
</evidence>
<keyword evidence="7 9" id="KW-0472">Membrane</keyword>
<protein>
    <recommendedName>
        <fullName evidence="9">TRAP transporter small permease protein</fullName>
    </recommendedName>
</protein>
<keyword evidence="6 9" id="KW-1133">Transmembrane helix</keyword>
<name>A0A1Y6CB91_9PROT</name>
<comment type="subcellular location">
    <subcellularLocation>
        <location evidence="1 9">Cell inner membrane</location>
        <topology evidence="1 9">Multi-pass membrane protein</topology>
    </subcellularLocation>
</comment>
<evidence type="ECO:0000256" key="9">
    <source>
        <dbReference type="RuleBase" id="RU369079"/>
    </source>
</evidence>
<feature type="transmembrane region" description="Helical" evidence="9">
    <location>
        <begin position="89"/>
        <end position="114"/>
    </location>
</feature>
<dbReference type="GO" id="GO:0022857">
    <property type="term" value="F:transmembrane transporter activity"/>
    <property type="evidence" value="ECO:0007669"/>
    <property type="project" value="UniProtKB-UniRule"/>
</dbReference>
<feature type="transmembrane region" description="Helical" evidence="9">
    <location>
        <begin position="12"/>
        <end position="39"/>
    </location>
</feature>
<evidence type="ECO:0000256" key="8">
    <source>
        <dbReference type="ARBA" id="ARBA00038436"/>
    </source>
</evidence>
<dbReference type="Proteomes" id="UP000192917">
    <property type="component" value="Unassembled WGS sequence"/>
</dbReference>
<evidence type="ECO:0000256" key="4">
    <source>
        <dbReference type="ARBA" id="ARBA00022519"/>
    </source>
</evidence>
<reference evidence="11 12" key="1">
    <citation type="submission" date="2017-04" db="EMBL/GenBank/DDBJ databases">
        <authorList>
            <person name="Afonso C.L."/>
            <person name="Miller P.J."/>
            <person name="Scott M.A."/>
            <person name="Spackman E."/>
            <person name="Goraichik I."/>
            <person name="Dimitrov K.M."/>
            <person name="Suarez D.L."/>
            <person name="Swayne D.E."/>
        </authorList>
    </citation>
    <scope>NUCLEOTIDE SEQUENCE [LARGE SCALE GENOMIC DNA]</scope>
    <source>
        <strain evidence="11 12">USBA 355</strain>
    </source>
</reference>
<proteinExistence type="inferred from homology"/>
<dbReference type="AlphaFoldDB" id="A0A1Y6CB91"/>
<evidence type="ECO:0000259" key="10">
    <source>
        <dbReference type="Pfam" id="PF04290"/>
    </source>
</evidence>
<comment type="similarity">
    <text evidence="8 9">Belongs to the TRAP transporter small permease family.</text>
</comment>
<keyword evidence="12" id="KW-1185">Reference proteome</keyword>
<sequence>MIERFIRFADRLSLASGVLAAAMIAVSILVVCEMIVVRYLLDRSTIWQTEFVTYMMLSATLVGMPYVQRLRGHVNVDLLPHYLGGRARAVLATAVLLLSLGVAGLFAVYGYGFWHEAWAGDWKSDTVWGVRLWLPYAAVPIGFALYSLQLLADLLGLLAGRSRPFDLPDKPLGEPSGGPAGQ</sequence>
<keyword evidence="2 9" id="KW-0813">Transport</keyword>
<dbReference type="PANTHER" id="PTHR35011">
    <property type="entry name" value="2,3-DIKETO-L-GULONATE TRAP TRANSPORTER SMALL PERMEASE PROTEIN YIAM"/>
    <property type="match status" value="1"/>
</dbReference>
<evidence type="ECO:0000256" key="1">
    <source>
        <dbReference type="ARBA" id="ARBA00004429"/>
    </source>
</evidence>
<comment type="subunit">
    <text evidence="9">The complex comprises the extracytoplasmic solute receptor protein and the two transmembrane proteins.</text>
</comment>
<evidence type="ECO:0000256" key="2">
    <source>
        <dbReference type="ARBA" id="ARBA00022448"/>
    </source>
</evidence>
<keyword evidence="4 9" id="KW-0997">Cell inner membrane</keyword>
<feature type="transmembrane region" description="Helical" evidence="9">
    <location>
        <begin position="134"/>
        <end position="160"/>
    </location>
</feature>
<feature type="domain" description="Tripartite ATP-independent periplasmic transporters DctQ component" evidence="10">
    <location>
        <begin position="28"/>
        <end position="158"/>
    </location>
</feature>
<feature type="transmembrane region" description="Helical" evidence="9">
    <location>
        <begin position="51"/>
        <end position="68"/>
    </location>
</feature>
<evidence type="ECO:0000256" key="3">
    <source>
        <dbReference type="ARBA" id="ARBA00022475"/>
    </source>
</evidence>
<dbReference type="InterPro" id="IPR007387">
    <property type="entry name" value="TRAP_DctQ"/>
</dbReference>
<evidence type="ECO:0000256" key="5">
    <source>
        <dbReference type="ARBA" id="ARBA00022692"/>
    </source>
</evidence>
<dbReference type="EMBL" id="FWZX01000015">
    <property type="protein sequence ID" value="SMF43983.1"/>
    <property type="molecule type" value="Genomic_DNA"/>
</dbReference>
<gene>
    <name evidence="11" type="ORF">SAMN05428998_115101</name>
</gene>
<dbReference type="STRING" id="560819.SAMN05428998_115101"/>
<comment type="function">
    <text evidence="9">Part of the tripartite ATP-independent periplasmic (TRAP) transport system.</text>
</comment>